<dbReference type="AlphaFoldDB" id="A0A8S0QKK8"/>
<keyword evidence="5" id="KW-0472">Membrane</keyword>
<dbReference type="EMBL" id="CACTIH010001900">
    <property type="protein sequence ID" value="CAA2968165.1"/>
    <property type="molecule type" value="Genomic_DNA"/>
</dbReference>
<dbReference type="PANTHER" id="PTHR31744:SF210">
    <property type="entry name" value="NAC DOMAIN-CONTAINING PROTEIN 86-LIKE"/>
    <property type="match status" value="1"/>
</dbReference>
<dbReference type="Gramene" id="OE9A065407T2">
    <property type="protein sequence ID" value="OE9A065407C2"/>
    <property type="gene ID" value="OE9A065407"/>
</dbReference>
<keyword evidence="2" id="KW-0238">DNA-binding</keyword>
<dbReference type="InterPro" id="IPR003441">
    <property type="entry name" value="NAC-dom"/>
</dbReference>
<evidence type="ECO:0000256" key="1">
    <source>
        <dbReference type="ARBA" id="ARBA00023015"/>
    </source>
</evidence>
<keyword evidence="5" id="KW-1133">Transmembrane helix</keyword>
<evidence type="ECO:0000256" key="5">
    <source>
        <dbReference type="SAM" id="Phobius"/>
    </source>
</evidence>
<dbReference type="Gramene" id="OE9A065407T1">
    <property type="protein sequence ID" value="OE9A065407C1"/>
    <property type="gene ID" value="OE9A065407"/>
</dbReference>
<evidence type="ECO:0000256" key="3">
    <source>
        <dbReference type="ARBA" id="ARBA00023163"/>
    </source>
</evidence>
<dbReference type="Proteomes" id="UP000594638">
    <property type="component" value="Unassembled WGS sequence"/>
</dbReference>
<dbReference type="PROSITE" id="PS51005">
    <property type="entry name" value="NAC"/>
    <property type="match status" value="1"/>
</dbReference>
<feature type="domain" description="NAC" evidence="6">
    <location>
        <begin position="31"/>
        <end position="173"/>
    </location>
</feature>
<dbReference type="InterPro" id="IPR036093">
    <property type="entry name" value="NAC_dom_sf"/>
</dbReference>
<sequence>MGDESERSERSFPRNMSEIPMTISVAEASSIFPGFRFSPTDEELIEYYLKKKLMGSDKCVEIIPEVDICRHQPWDLPAQSIIQSDNEWFFFTPRGRKYPKGSQSKRATEFGYWKATGKERTIKSGSNLIGTKRTLVFHIGRAPKGQRTEWIMHEYCTSEKSQDAMVVCRLRKNSEFNINDNPGRDSLVQSDLSPVDNSTTALSGVEQSGMVEGTKTGDNFLKEGSSSYNSQSVEQIDFGSESDEKVTEFDQHNFSSNEKGCVEEEDCYADIMKDDIIMLDDSSLNATAGLSSAVSAKPELDMRSEHPTQATVTTTHPFQGTANRRLRLRWPKPEHHRVDFFEASNNEKEYTGENVAHRQSARSHFPMTRVRPLSLTLFLVILVFLGLLLFFTGNY</sequence>
<reference evidence="7 8" key="1">
    <citation type="submission" date="2019-12" db="EMBL/GenBank/DDBJ databases">
        <authorList>
            <person name="Alioto T."/>
            <person name="Alioto T."/>
            <person name="Gomez Garrido J."/>
        </authorList>
    </citation>
    <scope>NUCLEOTIDE SEQUENCE [LARGE SCALE GENOMIC DNA]</scope>
</reference>
<dbReference type="SUPFAM" id="SSF101941">
    <property type="entry name" value="NAC domain"/>
    <property type="match status" value="1"/>
</dbReference>
<evidence type="ECO:0000256" key="2">
    <source>
        <dbReference type="ARBA" id="ARBA00023125"/>
    </source>
</evidence>
<keyword evidence="5" id="KW-0812">Transmembrane</keyword>
<gene>
    <name evidence="7" type="ORF">OLEA9_A065407</name>
</gene>
<dbReference type="PANTHER" id="PTHR31744">
    <property type="entry name" value="PROTEIN CUP-SHAPED COTYLEDON 2-RELATED"/>
    <property type="match status" value="1"/>
</dbReference>
<accession>A0A8S0QKK8</accession>
<comment type="caution">
    <text evidence="7">The sequence shown here is derived from an EMBL/GenBank/DDBJ whole genome shotgun (WGS) entry which is preliminary data.</text>
</comment>
<evidence type="ECO:0000256" key="4">
    <source>
        <dbReference type="ARBA" id="ARBA00023242"/>
    </source>
</evidence>
<feature type="transmembrane region" description="Helical" evidence="5">
    <location>
        <begin position="372"/>
        <end position="391"/>
    </location>
</feature>
<keyword evidence="4" id="KW-0539">Nucleus</keyword>
<keyword evidence="1" id="KW-0805">Transcription regulation</keyword>
<dbReference type="GO" id="GO:0003677">
    <property type="term" value="F:DNA binding"/>
    <property type="evidence" value="ECO:0007669"/>
    <property type="project" value="UniProtKB-KW"/>
</dbReference>
<dbReference type="Gene3D" id="2.170.150.80">
    <property type="entry name" value="NAC domain"/>
    <property type="match status" value="1"/>
</dbReference>
<dbReference type="Pfam" id="PF02365">
    <property type="entry name" value="NAM"/>
    <property type="match status" value="1"/>
</dbReference>
<evidence type="ECO:0000313" key="7">
    <source>
        <dbReference type="EMBL" id="CAA2968165.1"/>
    </source>
</evidence>
<evidence type="ECO:0000313" key="8">
    <source>
        <dbReference type="Proteomes" id="UP000594638"/>
    </source>
</evidence>
<name>A0A8S0QKK8_OLEEU</name>
<dbReference type="OrthoDB" id="1935348at2759"/>
<keyword evidence="3" id="KW-0804">Transcription</keyword>
<organism evidence="7 8">
    <name type="scientific">Olea europaea subsp. europaea</name>
    <dbReference type="NCBI Taxonomy" id="158383"/>
    <lineage>
        <taxon>Eukaryota</taxon>
        <taxon>Viridiplantae</taxon>
        <taxon>Streptophyta</taxon>
        <taxon>Embryophyta</taxon>
        <taxon>Tracheophyta</taxon>
        <taxon>Spermatophyta</taxon>
        <taxon>Magnoliopsida</taxon>
        <taxon>eudicotyledons</taxon>
        <taxon>Gunneridae</taxon>
        <taxon>Pentapetalae</taxon>
        <taxon>asterids</taxon>
        <taxon>lamiids</taxon>
        <taxon>Lamiales</taxon>
        <taxon>Oleaceae</taxon>
        <taxon>Oleeae</taxon>
        <taxon>Olea</taxon>
    </lineage>
</organism>
<proteinExistence type="predicted"/>
<evidence type="ECO:0000259" key="6">
    <source>
        <dbReference type="PROSITE" id="PS51005"/>
    </source>
</evidence>
<keyword evidence="8" id="KW-1185">Reference proteome</keyword>
<protein>
    <submittedName>
        <fullName evidence="7">NAC domain-containing 89-like</fullName>
    </submittedName>
</protein>
<dbReference type="GO" id="GO:0006355">
    <property type="term" value="P:regulation of DNA-templated transcription"/>
    <property type="evidence" value="ECO:0007669"/>
    <property type="project" value="InterPro"/>
</dbReference>